<organism evidence="2 3">
    <name type="scientific">Ranitomeya imitator</name>
    <name type="common">mimic poison frog</name>
    <dbReference type="NCBI Taxonomy" id="111125"/>
    <lineage>
        <taxon>Eukaryota</taxon>
        <taxon>Metazoa</taxon>
        <taxon>Chordata</taxon>
        <taxon>Craniata</taxon>
        <taxon>Vertebrata</taxon>
        <taxon>Euteleostomi</taxon>
        <taxon>Amphibia</taxon>
        <taxon>Batrachia</taxon>
        <taxon>Anura</taxon>
        <taxon>Neobatrachia</taxon>
        <taxon>Hyloidea</taxon>
        <taxon>Dendrobatidae</taxon>
        <taxon>Dendrobatinae</taxon>
        <taxon>Ranitomeya</taxon>
    </lineage>
</organism>
<protein>
    <submittedName>
        <fullName evidence="2">Uncharacterized protein</fullName>
    </submittedName>
</protein>
<evidence type="ECO:0000313" key="3">
    <source>
        <dbReference type="Proteomes" id="UP001176940"/>
    </source>
</evidence>
<feature type="compositionally biased region" description="Low complexity" evidence="1">
    <location>
        <begin position="333"/>
        <end position="351"/>
    </location>
</feature>
<dbReference type="EMBL" id="CAUEEQ010074875">
    <property type="protein sequence ID" value="CAJ0966466.1"/>
    <property type="molecule type" value="Genomic_DNA"/>
</dbReference>
<gene>
    <name evidence="2" type="ORF">RIMI_LOCUS21342537</name>
</gene>
<dbReference type="Proteomes" id="UP001176940">
    <property type="component" value="Unassembled WGS sequence"/>
</dbReference>
<evidence type="ECO:0000313" key="2">
    <source>
        <dbReference type="EMBL" id="CAJ0966466.1"/>
    </source>
</evidence>
<sequence>MERRLKDSEAAYVANQTNGNRVEWLTSQRLYTQNIDTKSKRKLFFTRQSYFELGNQASTLLAFLVRQHNTSNTVLQIRTLDGSLVSSTEEILQSFCNYYKSLYKSGSGLGVPECTDYLSDIAFPLLSPTQQAFMEAEFTLEEVEQAIMDMATGKAPGPDGFPVEFYKKYRDHLAPLLLKVLQNIWEGEIMPETFYDANIIVLKKEGKDPLECGSYRPISLVNEEQDILEADLDKDEVVQPQAGELAGEKLLTTEYLGIMTHTLKVKKRMFPGILQSIDEPLQRPVTPSSHRIVQTGSENTTSQVNPSNSFRIQKLSARPPTRSGSRPGTADFSASSTSIDTESSRLFSSSARSDHRGPVSPSSPRILDLSSEKSNGHKVGTHEVRKYRIQAHARLGPLLLHPNFPSLVHNKVVPVLQDPLLTADKVVSPTESRPGFHDFVLLAGSSGMQSGPSAPSML</sequence>
<dbReference type="PANTHER" id="PTHR31635:SF196">
    <property type="entry name" value="REVERSE TRANSCRIPTASE DOMAIN-CONTAINING PROTEIN-RELATED"/>
    <property type="match status" value="1"/>
</dbReference>
<evidence type="ECO:0000256" key="1">
    <source>
        <dbReference type="SAM" id="MobiDB-lite"/>
    </source>
</evidence>
<name>A0ABN9MJH3_9NEOB</name>
<reference evidence="2" key="1">
    <citation type="submission" date="2023-07" db="EMBL/GenBank/DDBJ databases">
        <authorList>
            <person name="Stuckert A."/>
        </authorList>
    </citation>
    <scope>NUCLEOTIDE SEQUENCE</scope>
</reference>
<feature type="compositionally biased region" description="Basic and acidic residues" evidence="1">
    <location>
        <begin position="370"/>
        <end position="379"/>
    </location>
</feature>
<comment type="caution">
    <text evidence="2">The sequence shown here is derived from an EMBL/GenBank/DDBJ whole genome shotgun (WGS) entry which is preliminary data.</text>
</comment>
<dbReference type="PANTHER" id="PTHR31635">
    <property type="entry name" value="REVERSE TRANSCRIPTASE DOMAIN-CONTAINING PROTEIN-RELATED"/>
    <property type="match status" value="1"/>
</dbReference>
<feature type="region of interest" description="Disordered" evidence="1">
    <location>
        <begin position="295"/>
        <end position="379"/>
    </location>
</feature>
<keyword evidence="3" id="KW-1185">Reference proteome</keyword>
<accession>A0ABN9MJH3</accession>
<proteinExistence type="predicted"/>
<feature type="compositionally biased region" description="Polar residues" evidence="1">
    <location>
        <begin position="295"/>
        <end position="311"/>
    </location>
</feature>